<keyword evidence="3" id="KW-1185">Reference proteome</keyword>
<dbReference type="AlphaFoldDB" id="A0A0G4GAL0"/>
<feature type="compositionally biased region" description="Polar residues" evidence="1">
    <location>
        <begin position="1"/>
        <end position="12"/>
    </location>
</feature>
<dbReference type="VEuPathDB" id="CryptoDB:Vbra_2250"/>
<proteinExistence type="predicted"/>
<evidence type="ECO:0000313" key="3">
    <source>
        <dbReference type="Proteomes" id="UP000041254"/>
    </source>
</evidence>
<evidence type="ECO:0000313" key="2">
    <source>
        <dbReference type="EMBL" id="CEM26031.1"/>
    </source>
</evidence>
<evidence type="ECO:0000256" key="1">
    <source>
        <dbReference type="SAM" id="MobiDB-lite"/>
    </source>
</evidence>
<sequence length="247" mass="26543">MSAESTPVSTDSAHPPPPSQEGVSAVPGDDAPPLQPAAGPVRCCSCNKNRNKTTGSRCKRKGKERGCPCLEKGKKCTNCHSCDLGICENREPEDNNCTAEDSNSPSIHPRCFHSDESSLRGGSASYVAPQYASCHIRPASSSKGICYACLCNAVETPHRPPPGIPLAPPAGPPTSSFVREKMHEAFGATDFNQQSGLINTDWQRWHARLGPLRDAFGIHRVLRRSGWPDCSPPRLVPSPKQICVHVA</sequence>
<reference evidence="2 3" key="1">
    <citation type="submission" date="2014-11" db="EMBL/GenBank/DDBJ databases">
        <authorList>
            <person name="Zhu J."/>
            <person name="Qi W."/>
            <person name="Song R."/>
        </authorList>
    </citation>
    <scope>NUCLEOTIDE SEQUENCE [LARGE SCALE GENOMIC DNA]</scope>
</reference>
<feature type="region of interest" description="Disordered" evidence="1">
    <location>
        <begin position="1"/>
        <end position="34"/>
    </location>
</feature>
<gene>
    <name evidence="2" type="ORF">Vbra_2250</name>
</gene>
<organism evidence="2 3">
    <name type="scientific">Vitrella brassicaformis (strain CCMP3155)</name>
    <dbReference type="NCBI Taxonomy" id="1169540"/>
    <lineage>
        <taxon>Eukaryota</taxon>
        <taxon>Sar</taxon>
        <taxon>Alveolata</taxon>
        <taxon>Colpodellida</taxon>
        <taxon>Vitrellaceae</taxon>
        <taxon>Vitrella</taxon>
    </lineage>
</organism>
<accession>A0A0G4GAL0</accession>
<name>A0A0G4GAL0_VITBC</name>
<dbReference type="PhylomeDB" id="A0A0G4GAL0"/>
<dbReference type="Proteomes" id="UP000041254">
    <property type="component" value="Unassembled WGS sequence"/>
</dbReference>
<dbReference type="InParanoid" id="A0A0G4GAL0"/>
<protein>
    <submittedName>
        <fullName evidence="2">Uncharacterized protein</fullName>
    </submittedName>
</protein>
<dbReference type="EMBL" id="CDMY01000611">
    <property type="protein sequence ID" value="CEM26031.1"/>
    <property type="molecule type" value="Genomic_DNA"/>
</dbReference>